<gene>
    <name evidence="2" type="ORF">DEW08_10245</name>
</gene>
<organism evidence="2 3">
    <name type="scientific">Azospirillum thermophilum</name>
    <dbReference type="NCBI Taxonomy" id="2202148"/>
    <lineage>
        <taxon>Bacteria</taxon>
        <taxon>Pseudomonadati</taxon>
        <taxon>Pseudomonadota</taxon>
        <taxon>Alphaproteobacteria</taxon>
        <taxon>Rhodospirillales</taxon>
        <taxon>Azospirillaceae</taxon>
        <taxon>Azospirillum</taxon>
    </lineage>
</organism>
<evidence type="ECO:0000313" key="3">
    <source>
        <dbReference type="Proteomes" id="UP000245629"/>
    </source>
</evidence>
<dbReference type="EMBL" id="CP029353">
    <property type="protein sequence ID" value="AWK86569.1"/>
    <property type="molecule type" value="Genomic_DNA"/>
</dbReference>
<evidence type="ECO:0000256" key="1">
    <source>
        <dbReference type="SAM" id="MobiDB-lite"/>
    </source>
</evidence>
<dbReference type="KEGG" id="azz:DEW08_10245"/>
<accession>A0A2S2CQ35</accession>
<dbReference type="Proteomes" id="UP000245629">
    <property type="component" value="Chromosome 2"/>
</dbReference>
<reference evidence="3" key="1">
    <citation type="submission" date="2018-05" db="EMBL/GenBank/DDBJ databases">
        <title>Azospirillum thermophila sp. nov., a novel isolated from hot spring.</title>
        <authorList>
            <person name="Zhao Z."/>
        </authorList>
    </citation>
    <scope>NUCLEOTIDE SEQUENCE [LARGE SCALE GENOMIC DNA]</scope>
    <source>
        <strain evidence="3">CFH 70021</strain>
    </source>
</reference>
<feature type="region of interest" description="Disordered" evidence="1">
    <location>
        <begin position="1"/>
        <end position="23"/>
    </location>
</feature>
<evidence type="ECO:0008006" key="4">
    <source>
        <dbReference type="Google" id="ProtNLM"/>
    </source>
</evidence>
<proteinExistence type="predicted"/>
<name>A0A2S2CQ35_9PROT</name>
<dbReference type="OrthoDB" id="7306651at2"/>
<keyword evidence="3" id="KW-1185">Reference proteome</keyword>
<evidence type="ECO:0000313" key="2">
    <source>
        <dbReference type="EMBL" id="AWK86569.1"/>
    </source>
</evidence>
<sequence length="83" mass="8471">MDIGSVSSMPLPGQPQPAAVPPGLEGLQAAQARLDGAAERIAAGSVDPAVVLDISSARIDFAASAKVMEASQENTRRLLDMLA</sequence>
<dbReference type="AlphaFoldDB" id="A0A2S2CQ35"/>
<dbReference type="RefSeq" id="WP_109326822.1">
    <property type="nucleotide sequence ID" value="NZ_CP029353.1"/>
</dbReference>
<protein>
    <recommendedName>
        <fullName evidence="4">Flagellar hook-basal body complex protein FliE</fullName>
    </recommendedName>
</protein>